<dbReference type="SUPFAM" id="SSF51126">
    <property type="entry name" value="Pectin lyase-like"/>
    <property type="match status" value="1"/>
</dbReference>
<dbReference type="Proteomes" id="UP000266568">
    <property type="component" value="Unassembled WGS sequence"/>
</dbReference>
<name>A0A397NP33_9SPHN</name>
<proteinExistence type="predicted"/>
<keyword evidence="3" id="KW-0456">Lyase</keyword>
<evidence type="ECO:0000256" key="1">
    <source>
        <dbReference type="SAM" id="SignalP"/>
    </source>
</evidence>
<feature type="signal peptide" evidence="1">
    <location>
        <begin position="1"/>
        <end position="17"/>
    </location>
</feature>
<dbReference type="InterPro" id="IPR011050">
    <property type="entry name" value="Pectin_lyase_fold/virulence"/>
</dbReference>
<accession>A0A397NP33</accession>
<dbReference type="EMBL" id="QXDC01000006">
    <property type="protein sequence ID" value="RIA35414.1"/>
    <property type="molecule type" value="Genomic_DNA"/>
</dbReference>
<evidence type="ECO:0000259" key="2">
    <source>
        <dbReference type="Pfam" id="PF13229"/>
    </source>
</evidence>
<reference evidence="3 4" key="1">
    <citation type="submission" date="2018-08" db="EMBL/GenBank/DDBJ databases">
        <title>Genomic Encyclopedia of Type Strains, Phase IV (KMG-IV): sequencing the most valuable type-strain genomes for metagenomic binning, comparative biology and taxonomic classification.</title>
        <authorList>
            <person name="Goeker M."/>
        </authorList>
    </citation>
    <scope>NUCLEOTIDE SEQUENCE [LARGE SCALE GENOMIC DNA]</scope>
    <source>
        <strain evidence="3 4">DSM 25527</strain>
    </source>
</reference>
<dbReference type="Pfam" id="PF13229">
    <property type="entry name" value="Beta_helix"/>
    <property type="match status" value="1"/>
</dbReference>
<dbReference type="Gene3D" id="2.160.20.10">
    <property type="entry name" value="Single-stranded right-handed beta-helix, Pectin lyase-like"/>
    <property type="match status" value="1"/>
</dbReference>
<gene>
    <name evidence="3" type="ORF">DFR49_4191</name>
</gene>
<feature type="domain" description="Right handed beta helix" evidence="2">
    <location>
        <begin position="91"/>
        <end position="240"/>
    </location>
</feature>
<dbReference type="InterPro" id="IPR012334">
    <property type="entry name" value="Pectin_lyas_fold"/>
</dbReference>
<keyword evidence="4" id="KW-1185">Reference proteome</keyword>
<dbReference type="OrthoDB" id="7237303at2"/>
<evidence type="ECO:0000313" key="4">
    <source>
        <dbReference type="Proteomes" id="UP000266568"/>
    </source>
</evidence>
<dbReference type="GO" id="GO:0016829">
    <property type="term" value="F:lyase activity"/>
    <property type="evidence" value="ECO:0007669"/>
    <property type="project" value="UniProtKB-KW"/>
</dbReference>
<keyword evidence="1" id="KW-0732">Signal</keyword>
<organism evidence="3 4">
    <name type="scientific">Hephaestia caeni</name>
    <dbReference type="NCBI Taxonomy" id="645617"/>
    <lineage>
        <taxon>Bacteria</taxon>
        <taxon>Pseudomonadati</taxon>
        <taxon>Pseudomonadota</taxon>
        <taxon>Alphaproteobacteria</taxon>
        <taxon>Sphingomonadales</taxon>
        <taxon>Sphingomonadaceae</taxon>
        <taxon>Hephaestia</taxon>
    </lineage>
</organism>
<feature type="chain" id="PRO_5017431637" evidence="1">
    <location>
        <begin position="18"/>
        <end position="308"/>
    </location>
</feature>
<dbReference type="RefSeq" id="WP_119037570.1">
    <property type="nucleotide sequence ID" value="NZ_QXDC01000006.1"/>
</dbReference>
<dbReference type="InterPro" id="IPR039448">
    <property type="entry name" value="Beta_helix"/>
</dbReference>
<evidence type="ECO:0000313" key="3">
    <source>
        <dbReference type="EMBL" id="RIA35414.1"/>
    </source>
</evidence>
<sequence>MRFAALALLLLAAPAAAQNGAPFTIAETGQTFHDIDDAVQSVRMGTATILIAPGVYHQCTVQAGGRITFKAVQPGTAIFDGTTCEGKAAFVLRGQSATVDGLVFRNMAVDDGNGAGIRTEMGDLTVRNAMFVDSQEGILGGEPTGQRIVIDRSTFSGLGTCDAATDCAHSIYLANRGSVTITNSRFERGQGGHYVKLRSPNVSITDNSFDDSRGHKTNYMIDLPNGASGLIANNTFVQGKDKENWSGFIVVAAEAHDFSADGLVVRDNDARLAPGVERSPAFVADLSGDRITVADNRLGQGVRRFERR</sequence>
<protein>
    <submittedName>
        <fullName evidence="3">Parallel beta helix pectate lyase-like protein</fullName>
    </submittedName>
</protein>
<dbReference type="AlphaFoldDB" id="A0A397NP33"/>
<comment type="caution">
    <text evidence="3">The sequence shown here is derived from an EMBL/GenBank/DDBJ whole genome shotgun (WGS) entry which is preliminary data.</text>
</comment>